<keyword evidence="2" id="KW-1133">Transmembrane helix</keyword>
<dbReference type="AlphaFoldDB" id="A0A913ZFA8"/>
<reference evidence="3" key="1">
    <citation type="submission" date="2022-11" db="UniProtKB">
        <authorList>
            <consortium name="EnsemblMetazoa"/>
        </authorList>
    </citation>
    <scope>IDENTIFICATION</scope>
</reference>
<feature type="transmembrane region" description="Helical" evidence="2">
    <location>
        <begin position="344"/>
        <end position="368"/>
    </location>
</feature>
<feature type="transmembrane region" description="Helical" evidence="2">
    <location>
        <begin position="247"/>
        <end position="266"/>
    </location>
</feature>
<feature type="region of interest" description="Disordered" evidence="1">
    <location>
        <begin position="169"/>
        <end position="197"/>
    </location>
</feature>
<dbReference type="GeneID" id="119723733"/>
<feature type="transmembrane region" description="Helical" evidence="2">
    <location>
        <begin position="273"/>
        <end position="298"/>
    </location>
</feature>
<dbReference type="EnsemblMetazoa" id="XM_038194550.1">
    <property type="protein sequence ID" value="XP_038050478.1"/>
    <property type="gene ID" value="LOC119723733"/>
</dbReference>
<evidence type="ECO:0000256" key="1">
    <source>
        <dbReference type="SAM" id="MobiDB-lite"/>
    </source>
</evidence>
<feature type="transmembrane region" description="Helical" evidence="2">
    <location>
        <begin position="310"/>
        <end position="332"/>
    </location>
</feature>
<proteinExistence type="predicted"/>
<evidence type="ECO:0000313" key="3">
    <source>
        <dbReference type="EnsemblMetazoa" id="XP_038050478.1"/>
    </source>
</evidence>
<name>A0A913ZFA8_PATMI</name>
<feature type="transmembrane region" description="Helical" evidence="2">
    <location>
        <begin position="84"/>
        <end position="105"/>
    </location>
</feature>
<sequence>MEDDQEIALTEDPEEVSISLEDEAFAGNGTMRSPGVAGMDGGAGAALDGGSSSSDGQVPEVIREIETKLGQAKSAVWKSLERKAIYIQCYFVTIACILGTGILGLPVTLAHSGLSPFLVSFIVGFFMQALLIYFFTDILQRAHACQIERHKVPNAICSEEVNVPLQDMMSDESTEDGSGSESNPRERSTPASLGKPPTPNLHMLGSLFLQIGLRQLFDIVLLLQFVSILISYALAGSEAYAQVLNVKYMYIIPVFVSVLSVAIVFAQKFVQPFVSLLTLAKGGVLVATVIVTFGVGAIVSNEISNDFNYIGSPFLMGTVALGGVINIMPMLYARIDFDKTQIKCFMWAVLSGLITCTILNILWCWAVLDIVPQTNYCEVVSHITDYDNSSGMMITIAYTLTPGPHECLEDLSLEHSEQEGEIATVPLTKILQTDYPQYSWVAVLIQLFITISITVSYLTIGSALMHSFLGWLDAQMAWDRIDRHVNTPARSYSFLCSQRYCRPFLCLAVFMVVFVVAMLDPKGFVTMLDKISSLLLNTEAGLFVFLMLRNSRAEKYSHLTIPFPTSPYLYPFHFIMAAYFIFAVVYDIVVSLIDILS</sequence>
<dbReference type="OrthoDB" id="19473at2759"/>
<feature type="transmembrane region" description="Helical" evidence="2">
    <location>
        <begin position="117"/>
        <end position="136"/>
    </location>
</feature>
<evidence type="ECO:0000256" key="2">
    <source>
        <dbReference type="SAM" id="Phobius"/>
    </source>
</evidence>
<feature type="transmembrane region" description="Helical" evidence="2">
    <location>
        <begin position="438"/>
        <end position="460"/>
    </location>
</feature>
<keyword evidence="2" id="KW-0812">Transmembrane</keyword>
<feature type="transmembrane region" description="Helical" evidence="2">
    <location>
        <begin position="568"/>
        <end position="593"/>
    </location>
</feature>
<protein>
    <submittedName>
        <fullName evidence="3">Uncharacterized protein</fullName>
    </submittedName>
</protein>
<keyword evidence="4" id="KW-1185">Reference proteome</keyword>
<keyword evidence="2" id="KW-0472">Membrane</keyword>
<feature type="transmembrane region" description="Helical" evidence="2">
    <location>
        <begin position="500"/>
        <end position="519"/>
    </location>
</feature>
<feature type="transmembrane region" description="Helical" evidence="2">
    <location>
        <begin position="216"/>
        <end position="235"/>
    </location>
</feature>
<dbReference type="Proteomes" id="UP000887568">
    <property type="component" value="Unplaced"/>
</dbReference>
<dbReference type="PANTHER" id="PTHR16189">
    <property type="entry name" value="TRANSMEMBRANE PROTEIN 104-RELATED"/>
    <property type="match status" value="1"/>
</dbReference>
<dbReference type="RefSeq" id="XP_038050478.1">
    <property type="nucleotide sequence ID" value="XM_038194550.1"/>
</dbReference>
<accession>A0A913ZFA8</accession>
<evidence type="ECO:0000313" key="4">
    <source>
        <dbReference type="Proteomes" id="UP000887568"/>
    </source>
</evidence>
<dbReference type="PANTHER" id="PTHR16189:SF6">
    <property type="entry name" value="AMINO ACID TRANSPORTER TRANSMEMBRANE DOMAIN-CONTAINING PROTEIN"/>
    <property type="match status" value="1"/>
</dbReference>
<dbReference type="OMA" id="WCWFLLR"/>
<organism evidence="3 4">
    <name type="scientific">Patiria miniata</name>
    <name type="common">Bat star</name>
    <name type="synonym">Asterina miniata</name>
    <dbReference type="NCBI Taxonomy" id="46514"/>
    <lineage>
        <taxon>Eukaryota</taxon>
        <taxon>Metazoa</taxon>
        <taxon>Echinodermata</taxon>
        <taxon>Eleutherozoa</taxon>
        <taxon>Asterozoa</taxon>
        <taxon>Asteroidea</taxon>
        <taxon>Valvatacea</taxon>
        <taxon>Valvatida</taxon>
        <taxon>Asterinidae</taxon>
        <taxon>Patiria</taxon>
    </lineage>
</organism>